<evidence type="ECO:0000313" key="15">
    <source>
        <dbReference type="Proteomes" id="UP000749559"/>
    </source>
</evidence>
<dbReference type="Pfam" id="PF07225">
    <property type="entry name" value="NDUF_B4"/>
    <property type="match status" value="1"/>
</dbReference>
<evidence type="ECO:0000256" key="13">
    <source>
        <dbReference type="ARBA" id="ARBA00030987"/>
    </source>
</evidence>
<sequence length="124" mass="14495">MAGNAKRVWNPHAMYDLTVGEQKAIQERAKMREAYRAEWQKRVTNPFRGVGGTIFDPQVMRWNALKATGYEQFRATPKSAAIGFSVTILPITLLYLLVNNQRTTRENKWRNGEVDYKDRDWKFI</sequence>
<dbReference type="PANTHER" id="PTHR15469:SF0">
    <property type="entry name" value="NADH DEHYDROGENASE [UBIQUINONE] 1 BETA SUBCOMPLEX SUBUNIT 4"/>
    <property type="match status" value="1"/>
</dbReference>
<comment type="similarity">
    <text evidence="2">Belongs to the complex I NDUFB4 subunit family.</text>
</comment>
<keyword evidence="8" id="KW-0249">Electron transport</keyword>
<keyword evidence="9" id="KW-1133">Transmembrane helix</keyword>
<evidence type="ECO:0000256" key="7">
    <source>
        <dbReference type="ARBA" id="ARBA00022792"/>
    </source>
</evidence>
<evidence type="ECO:0000313" key="14">
    <source>
        <dbReference type="EMBL" id="CAH1799312.1"/>
    </source>
</evidence>
<evidence type="ECO:0000256" key="12">
    <source>
        <dbReference type="ARBA" id="ARBA00030212"/>
    </source>
</evidence>
<keyword evidence="10" id="KW-0496">Mitochondrion</keyword>
<keyword evidence="15" id="KW-1185">Reference proteome</keyword>
<evidence type="ECO:0000256" key="1">
    <source>
        <dbReference type="ARBA" id="ARBA00004434"/>
    </source>
</evidence>
<evidence type="ECO:0000256" key="11">
    <source>
        <dbReference type="ARBA" id="ARBA00023136"/>
    </source>
</evidence>
<protein>
    <recommendedName>
        <fullName evidence="3">NADH dehydrogenase [ubiquinone] 1 beta subcomplex subunit 4</fullName>
    </recommendedName>
    <alternativeName>
        <fullName evidence="12">Complex I-B15</fullName>
    </alternativeName>
    <alternativeName>
        <fullName evidence="13">NADH-ubiquinone oxidoreductase B15 subunit</fullName>
    </alternativeName>
</protein>
<evidence type="ECO:0000256" key="9">
    <source>
        <dbReference type="ARBA" id="ARBA00022989"/>
    </source>
</evidence>
<keyword evidence="5" id="KW-0679">Respiratory chain</keyword>
<name>A0A8J1TCB9_OWEFU</name>
<keyword evidence="11" id="KW-0472">Membrane</keyword>
<proteinExistence type="inferred from homology"/>
<reference evidence="14" key="1">
    <citation type="submission" date="2022-03" db="EMBL/GenBank/DDBJ databases">
        <authorList>
            <person name="Martin C."/>
        </authorList>
    </citation>
    <scope>NUCLEOTIDE SEQUENCE</scope>
</reference>
<comment type="caution">
    <text evidence="14">The sequence shown here is derived from an EMBL/GenBank/DDBJ whole genome shotgun (WGS) entry which is preliminary data.</text>
</comment>
<evidence type="ECO:0000256" key="8">
    <source>
        <dbReference type="ARBA" id="ARBA00022982"/>
    </source>
</evidence>
<accession>A0A8J1TCB9</accession>
<dbReference type="OrthoDB" id="5818798at2759"/>
<dbReference type="GO" id="GO:0005743">
    <property type="term" value="C:mitochondrial inner membrane"/>
    <property type="evidence" value="ECO:0007669"/>
    <property type="project" value="UniProtKB-SubCell"/>
</dbReference>
<evidence type="ECO:0000256" key="4">
    <source>
        <dbReference type="ARBA" id="ARBA00022448"/>
    </source>
</evidence>
<keyword evidence="6" id="KW-0812">Transmembrane</keyword>
<evidence type="ECO:0000256" key="5">
    <source>
        <dbReference type="ARBA" id="ARBA00022660"/>
    </source>
</evidence>
<comment type="subcellular location">
    <subcellularLocation>
        <location evidence="1">Mitochondrion inner membrane</location>
        <topology evidence="1">Single-pass membrane protein</topology>
    </subcellularLocation>
</comment>
<evidence type="ECO:0000256" key="2">
    <source>
        <dbReference type="ARBA" id="ARBA00007260"/>
    </source>
</evidence>
<evidence type="ECO:0000256" key="10">
    <source>
        <dbReference type="ARBA" id="ARBA00023128"/>
    </source>
</evidence>
<keyword evidence="4" id="KW-0813">Transport</keyword>
<dbReference type="InterPro" id="IPR009866">
    <property type="entry name" value="NADH_UbQ_OxRdtase_NDUFB4_su"/>
</dbReference>
<gene>
    <name evidence="14" type="ORF">OFUS_LOCUS23338</name>
</gene>
<keyword evidence="7" id="KW-0999">Mitochondrion inner membrane</keyword>
<evidence type="ECO:0000256" key="6">
    <source>
        <dbReference type="ARBA" id="ARBA00022692"/>
    </source>
</evidence>
<organism evidence="14 15">
    <name type="scientific">Owenia fusiformis</name>
    <name type="common">Polychaete worm</name>
    <dbReference type="NCBI Taxonomy" id="6347"/>
    <lineage>
        <taxon>Eukaryota</taxon>
        <taxon>Metazoa</taxon>
        <taxon>Spiralia</taxon>
        <taxon>Lophotrochozoa</taxon>
        <taxon>Annelida</taxon>
        <taxon>Polychaeta</taxon>
        <taxon>Sedentaria</taxon>
        <taxon>Canalipalpata</taxon>
        <taxon>Sabellida</taxon>
        <taxon>Oweniida</taxon>
        <taxon>Oweniidae</taxon>
        <taxon>Owenia</taxon>
    </lineage>
</organism>
<dbReference type="PANTHER" id="PTHR15469">
    <property type="entry name" value="NADH-UBIQUINONE OXIDOREDUCTASE B15 SUBUNIT"/>
    <property type="match status" value="1"/>
</dbReference>
<dbReference type="AlphaFoldDB" id="A0A8J1TCB9"/>
<dbReference type="EMBL" id="CAIIXF020000011">
    <property type="protein sequence ID" value="CAH1799312.1"/>
    <property type="molecule type" value="Genomic_DNA"/>
</dbReference>
<evidence type="ECO:0000256" key="3">
    <source>
        <dbReference type="ARBA" id="ARBA00018681"/>
    </source>
</evidence>
<dbReference type="Proteomes" id="UP000749559">
    <property type="component" value="Unassembled WGS sequence"/>
</dbReference>